<evidence type="ECO:0000313" key="1">
    <source>
        <dbReference type="EMBL" id="JAS73019.1"/>
    </source>
</evidence>
<dbReference type="EMBL" id="GECU01034687">
    <property type="protein sequence ID" value="JAS73019.1"/>
    <property type="molecule type" value="Transcribed_RNA"/>
</dbReference>
<accession>A0A1B6HEJ3</accession>
<name>A0A1B6HEJ3_9HEMI</name>
<sequence>MHARFDDDICSSKQIYYLELSWLRVRMRLFPLPMARLSTILMKIHFEPVESNQPSSSTSESNPGLPRTNNALEAFYSLLLPRVRLYPSAWEFNVDPGGRGGP</sequence>
<proteinExistence type="predicted"/>
<organism evidence="1">
    <name type="scientific">Homalodisca liturata</name>
    <dbReference type="NCBI Taxonomy" id="320908"/>
    <lineage>
        <taxon>Eukaryota</taxon>
        <taxon>Metazoa</taxon>
        <taxon>Ecdysozoa</taxon>
        <taxon>Arthropoda</taxon>
        <taxon>Hexapoda</taxon>
        <taxon>Insecta</taxon>
        <taxon>Pterygota</taxon>
        <taxon>Neoptera</taxon>
        <taxon>Paraneoptera</taxon>
        <taxon>Hemiptera</taxon>
        <taxon>Auchenorrhyncha</taxon>
        <taxon>Membracoidea</taxon>
        <taxon>Cicadellidae</taxon>
        <taxon>Cicadellinae</taxon>
        <taxon>Proconiini</taxon>
        <taxon>Homalodisca</taxon>
    </lineage>
</organism>
<reference evidence="1" key="1">
    <citation type="submission" date="2015-11" db="EMBL/GenBank/DDBJ databases">
        <title>De novo transcriptome assembly of four potential Pierce s Disease insect vectors from Arizona vineyards.</title>
        <authorList>
            <person name="Tassone E.E."/>
        </authorList>
    </citation>
    <scope>NUCLEOTIDE SEQUENCE</scope>
</reference>
<protein>
    <submittedName>
        <fullName evidence="1">Uncharacterized protein</fullName>
    </submittedName>
</protein>
<gene>
    <name evidence="1" type="ORF">g.2820</name>
</gene>
<dbReference type="AlphaFoldDB" id="A0A1B6HEJ3"/>